<dbReference type="KEGG" id="ehl:EHLA_3211"/>
<evidence type="ECO:0000313" key="3">
    <source>
        <dbReference type="Proteomes" id="UP000217549"/>
    </source>
</evidence>
<evidence type="ECO:0000313" key="2">
    <source>
        <dbReference type="EMBL" id="SOB73759.1"/>
    </source>
</evidence>
<proteinExistence type="predicted"/>
<dbReference type="Proteomes" id="UP000217549">
    <property type="component" value="Chromosome I"/>
</dbReference>
<keyword evidence="1" id="KW-0812">Transmembrane</keyword>
<evidence type="ECO:0000256" key="1">
    <source>
        <dbReference type="SAM" id="Phobius"/>
    </source>
</evidence>
<dbReference type="RefSeq" id="WP_096241424.1">
    <property type="nucleotide sequence ID" value="NZ_LT907978.1"/>
</dbReference>
<name>A0A285PVZ1_9FIRM</name>
<accession>A0A285PVZ1</accession>
<dbReference type="AlphaFoldDB" id="A0A285PVZ1"/>
<keyword evidence="1" id="KW-1133">Transmembrane helix</keyword>
<dbReference type="Pfam" id="PF09551">
    <property type="entry name" value="Spore_II_R"/>
    <property type="match status" value="1"/>
</dbReference>
<reference evidence="3" key="1">
    <citation type="submission" date="2017-09" db="EMBL/GenBank/DDBJ databases">
        <authorList>
            <person name="Shetty A S."/>
        </authorList>
    </citation>
    <scope>NUCLEOTIDE SEQUENCE [LARGE SCALE GENOMIC DNA]</scope>
</reference>
<dbReference type="PROSITE" id="PS51257">
    <property type="entry name" value="PROKAR_LIPOPROTEIN"/>
    <property type="match status" value="1"/>
</dbReference>
<dbReference type="EMBL" id="LT907978">
    <property type="protein sequence ID" value="SOB73759.1"/>
    <property type="molecule type" value="Genomic_DNA"/>
</dbReference>
<protein>
    <submittedName>
        <fullName evidence="2">Stage II sporulation protein R (Spore_II_R)</fullName>
    </submittedName>
</protein>
<organism evidence="2 3">
    <name type="scientific">Anaerobutyricum hallii</name>
    <dbReference type="NCBI Taxonomy" id="39488"/>
    <lineage>
        <taxon>Bacteria</taxon>
        <taxon>Bacillati</taxon>
        <taxon>Bacillota</taxon>
        <taxon>Clostridia</taxon>
        <taxon>Lachnospirales</taxon>
        <taxon>Lachnospiraceae</taxon>
        <taxon>Anaerobutyricum</taxon>
    </lineage>
</organism>
<gene>
    <name evidence="2" type="ORF">EHLA_3211</name>
</gene>
<feature type="transmembrane region" description="Helical" evidence="1">
    <location>
        <begin position="12"/>
        <end position="35"/>
    </location>
</feature>
<dbReference type="InterPro" id="IPR014202">
    <property type="entry name" value="Spore_II_R"/>
</dbReference>
<keyword evidence="1" id="KW-0472">Membrane</keyword>
<keyword evidence="3" id="KW-1185">Reference proteome</keyword>
<sequence>MNKLNNTNKLNKITFSISIIIFLLFSCGILCQTYIEKNCLLYDNSLRFHVRADSDEKEAQERKLIVRDAILQYVKTDVEQAHSAGELKQTLAKKTKQIARIAAKAADGKPIQVYFTQERFPIRHYGAAIFPAGEYQALRIDIGKAQGHNWWCAFYPKLCYIPEKKVNLFHVFYDLIH</sequence>